<evidence type="ECO:0000256" key="3">
    <source>
        <dbReference type="ARBA" id="ARBA00022679"/>
    </source>
</evidence>
<dbReference type="GO" id="GO:0016779">
    <property type="term" value="F:nucleotidyltransferase activity"/>
    <property type="evidence" value="ECO:0007669"/>
    <property type="project" value="UniProtKB-KW"/>
</dbReference>
<dbReference type="InterPro" id="IPR002934">
    <property type="entry name" value="Polymerase_NTP_transf_dom"/>
</dbReference>
<keyword evidence="4" id="KW-0548">Nucleotidyltransferase</keyword>
<dbReference type="KEGG" id="cprv:CYPRO_0298"/>
<keyword evidence="6" id="KW-0547">Nucleotide-binding</keyword>
<dbReference type="Gene3D" id="3.30.460.10">
    <property type="entry name" value="Beta Polymerase, domain 2"/>
    <property type="match status" value="1"/>
</dbReference>
<dbReference type="CDD" id="cd05403">
    <property type="entry name" value="NT_KNTase_like"/>
    <property type="match status" value="1"/>
</dbReference>
<dbReference type="Pfam" id="PF01909">
    <property type="entry name" value="NTP_transf_2"/>
    <property type="match status" value="1"/>
</dbReference>
<keyword evidence="12" id="KW-1185">Reference proteome</keyword>
<dbReference type="EMBL" id="CP027806">
    <property type="protein sequence ID" value="AXI99585.1"/>
    <property type="molecule type" value="Genomic_DNA"/>
</dbReference>
<keyword evidence="5" id="KW-0479">Metal-binding</keyword>
<feature type="domain" description="Polymerase nucleotidyl transferase" evidence="10">
    <location>
        <begin position="31"/>
        <end position="102"/>
    </location>
</feature>
<comment type="cofactor">
    <cofactor evidence="1">
        <name>Mg(2+)</name>
        <dbReference type="ChEBI" id="CHEBI:18420"/>
    </cofactor>
</comment>
<dbReference type="OrthoDB" id="9809668at2"/>
<evidence type="ECO:0000256" key="2">
    <source>
        <dbReference type="ARBA" id="ARBA00022649"/>
    </source>
</evidence>
<keyword evidence="3" id="KW-0808">Transferase</keyword>
<dbReference type="GO" id="GO:0005524">
    <property type="term" value="F:ATP binding"/>
    <property type="evidence" value="ECO:0007669"/>
    <property type="project" value="UniProtKB-KW"/>
</dbReference>
<evidence type="ECO:0000256" key="7">
    <source>
        <dbReference type="ARBA" id="ARBA00022840"/>
    </source>
</evidence>
<dbReference type="GO" id="GO:0046872">
    <property type="term" value="F:metal ion binding"/>
    <property type="evidence" value="ECO:0007669"/>
    <property type="project" value="UniProtKB-KW"/>
</dbReference>
<reference evidence="11 12" key="1">
    <citation type="submission" date="2018-03" db="EMBL/GenBank/DDBJ databases">
        <title>Phenotypic and genomic properties of Cyclonatronum proteinivorum gen. nov., sp. nov., a haloalkaliphilic bacteroidete from soda lakes possessing Na+-translocating rhodopsin.</title>
        <authorList>
            <person name="Toshchakov S.V."/>
            <person name="Korzhenkov A."/>
            <person name="Samarov N.I."/>
            <person name="Kublanov I.V."/>
            <person name="Muntyan M.S."/>
            <person name="Sorokin D.Y."/>
        </authorList>
    </citation>
    <scope>NUCLEOTIDE SEQUENCE [LARGE SCALE GENOMIC DNA]</scope>
    <source>
        <strain evidence="11 12">Omega</strain>
    </source>
</reference>
<evidence type="ECO:0000313" key="12">
    <source>
        <dbReference type="Proteomes" id="UP000254808"/>
    </source>
</evidence>
<dbReference type="PANTHER" id="PTHR33571">
    <property type="entry name" value="SSL8005 PROTEIN"/>
    <property type="match status" value="1"/>
</dbReference>
<dbReference type="AlphaFoldDB" id="A0A345UGI4"/>
<dbReference type="PANTHER" id="PTHR33571:SF14">
    <property type="entry name" value="PROTEIN ADENYLYLTRANSFERASE MJ0435-RELATED"/>
    <property type="match status" value="1"/>
</dbReference>
<sequence>MSREAVFLVHKQLHFIFVMMKTTEEIVHILAQHRPRLQAKYPIKTLAVFGSYARGTAGPESDVDILVEFSGRVGMAFISLGDELEELLGQRVGLVSRNGLKARHFERINGELIFC</sequence>
<evidence type="ECO:0000256" key="6">
    <source>
        <dbReference type="ARBA" id="ARBA00022741"/>
    </source>
</evidence>
<dbReference type="Proteomes" id="UP000254808">
    <property type="component" value="Chromosome"/>
</dbReference>
<evidence type="ECO:0000256" key="8">
    <source>
        <dbReference type="ARBA" id="ARBA00022842"/>
    </source>
</evidence>
<accession>A0A345UGI4</accession>
<keyword evidence="8" id="KW-0460">Magnesium</keyword>
<keyword evidence="2" id="KW-1277">Toxin-antitoxin system</keyword>
<evidence type="ECO:0000313" key="11">
    <source>
        <dbReference type="EMBL" id="AXI99585.1"/>
    </source>
</evidence>
<comment type="similarity">
    <text evidence="9">Belongs to the MntA antitoxin family.</text>
</comment>
<evidence type="ECO:0000256" key="4">
    <source>
        <dbReference type="ARBA" id="ARBA00022695"/>
    </source>
</evidence>
<evidence type="ECO:0000256" key="1">
    <source>
        <dbReference type="ARBA" id="ARBA00001946"/>
    </source>
</evidence>
<dbReference type="InterPro" id="IPR052038">
    <property type="entry name" value="Type-VII_TA_antitoxin"/>
</dbReference>
<evidence type="ECO:0000259" key="10">
    <source>
        <dbReference type="Pfam" id="PF01909"/>
    </source>
</evidence>
<proteinExistence type="inferred from homology"/>
<dbReference type="InterPro" id="IPR043519">
    <property type="entry name" value="NT_sf"/>
</dbReference>
<protein>
    <recommendedName>
        <fullName evidence="10">Polymerase nucleotidyl transferase domain-containing protein</fullName>
    </recommendedName>
</protein>
<evidence type="ECO:0000256" key="9">
    <source>
        <dbReference type="ARBA" id="ARBA00038276"/>
    </source>
</evidence>
<gene>
    <name evidence="11" type="ORF">CYPRO_0298</name>
</gene>
<evidence type="ECO:0000256" key="5">
    <source>
        <dbReference type="ARBA" id="ARBA00022723"/>
    </source>
</evidence>
<dbReference type="SUPFAM" id="SSF81301">
    <property type="entry name" value="Nucleotidyltransferase"/>
    <property type="match status" value="1"/>
</dbReference>
<keyword evidence="7" id="KW-0067">ATP-binding</keyword>
<organism evidence="11 12">
    <name type="scientific">Cyclonatronum proteinivorum</name>
    <dbReference type="NCBI Taxonomy" id="1457365"/>
    <lineage>
        <taxon>Bacteria</taxon>
        <taxon>Pseudomonadati</taxon>
        <taxon>Balneolota</taxon>
        <taxon>Balneolia</taxon>
        <taxon>Balneolales</taxon>
        <taxon>Cyclonatronaceae</taxon>
        <taxon>Cyclonatronum</taxon>
    </lineage>
</organism>
<name>A0A345UGI4_9BACT</name>